<gene>
    <name evidence="1" type="ORF">BofuT4_P039830.1</name>
</gene>
<evidence type="ECO:0000313" key="2">
    <source>
        <dbReference type="Proteomes" id="UP000008177"/>
    </source>
</evidence>
<protein>
    <submittedName>
        <fullName evidence="1">Uncharacterized protein</fullName>
    </submittedName>
</protein>
<name>G2Y341_BOTF4</name>
<evidence type="ECO:0000313" key="1">
    <source>
        <dbReference type="EMBL" id="CCD47081.1"/>
    </source>
</evidence>
<dbReference type="Proteomes" id="UP000008177">
    <property type="component" value="Unplaced contigs"/>
</dbReference>
<organism evidence="1 2">
    <name type="scientific">Botryotinia fuckeliana (strain T4)</name>
    <name type="common">Noble rot fungus</name>
    <name type="synonym">Botrytis cinerea</name>
    <dbReference type="NCBI Taxonomy" id="999810"/>
    <lineage>
        <taxon>Eukaryota</taxon>
        <taxon>Fungi</taxon>
        <taxon>Dikarya</taxon>
        <taxon>Ascomycota</taxon>
        <taxon>Pezizomycotina</taxon>
        <taxon>Leotiomycetes</taxon>
        <taxon>Helotiales</taxon>
        <taxon>Sclerotiniaceae</taxon>
        <taxon>Botrytis</taxon>
    </lineage>
</organism>
<reference evidence="2" key="1">
    <citation type="journal article" date="2011" name="PLoS Genet.">
        <title>Genomic analysis of the necrotrophic fungal pathogens Sclerotinia sclerotiorum and Botrytis cinerea.</title>
        <authorList>
            <person name="Amselem J."/>
            <person name="Cuomo C.A."/>
            <person name="van Kan J.A."/>
            <person name="Viaud M."/>
            <person name="Benito E.P."/>
            <person name="Couloux A."/>
            <person name="Coutinho P.M."/>
            <person name="de Vries R.P."/>
            <person name="Dyer P.S."/>
            <person name="Fillinger S."/>
            <person name="Fournier E."/>
            <person name="Gout L."/>
            <person name="Hahn M."/>
            <person name="Kohn L."/>
            <person name="Lapalu N."/>
            <person name="Plummer K.M."/>
            <person name="Pradier J.M."/>
            <person name="Quevillon E."/>
            <person name="Sharon A."/>
            <person name="Simon A."/>
            <person name="ten Have A."/>
            <person name="Tudzynski B."/>
            <person name="Tudzynski P."/>
            <person name="Wincker P."/>
            <person name="Andrew M."/>
            <person name="Anthouard V."/>
            <person name="Beever R.E."/>
            <person name="Beffa R."/>
            <person name="Benoit I."/>
            <person name="Bouzid O."/>
            <person name="Brault B."/>
            <person name="Chen Z."/>
            <person name="Choquer M."/>
            <person name="Collemare J."/>
            <person name="Cotton P."/>
            <person name="Danchin E.G."/>
            <person name="Da Silva C."/>
            <person name="Gautier A."/>
            <person name="Giraud C."/>
            <person name="Giraud T."/>
            <person name="Gonzalez C."/>
            <person name="Grossetete S."/>
            <person name="Guldener U."/>
            <person name="Henrissat B."/>
            <person name="Howlett B.J."/>
            <person name="Kodira C."/>
            <person name="Kretschmer M."/>
            <person name="Lappartient A."/>
            <person name="Leroch M."/>
            <person name="Levis C."/>
            <person name="Mauceli E."/>
            <person name="Neuveglise C."/>
            <person name="Oeser B."/>
            <person name="Pearson M."/>
            <person name="Poulain J."/>
            <person name="Poussereau N."/>
            <person name="Quesneville H."/>
            <person name="Rascle C."/>
            <person name="Schumacher J."/>
            <person name="Segurens B."/>
            <person name="Sexton A."/>
            <person name="Silva E."/>
            <person name="Sirven C."/>
            <person name="Soanes D.M."/>
            <person name="Talbot N.J."/>
            <person name="Templeton M."/>
            <person name="Yandava C."/>
            <person name="Yarden O."/>
            <person name="Zeng Q."/>
            <person name="Rollins J.A."/>
            <person name="Lebrun M.H."/>
            <person name="Dickman M."/>
        </authorList>
    </citation>
    <scope>NUCLEOTIDE SEQUENCE [LARGE SCALE GENOMIC DNA]</scope>
    <source>
        <strain evidence="2">T4</strain>
    </source>
</reference>
<sequence length="53" mass="5975">MILSLAFFPEIQNTTLDACGPPSISEIRIFKEDDVGDSKQNCVYDRTTSYRST</sequence>
<proteinExistence type="predicted"/>
<dbReference type="EMBL" id="FQ790285">
    <property type="protein sequence ID" value="CCD47081.1"/>
    <property type="molecule type" value="Genomic_DNA"/>
</dbReference>
<dbReference type="AlphaFoldDB" id="G2Y341"/>
<dbReference type="InParanoid" id="G2Y341"/>
<dbReference type="HOGENOM" id="CLU_3068384_0_0_1"/>
<accession>G2Y341</accession>